<sequence>MRLNLHLKKPADSFMSSTQASDKNYSSEFTSKLIFETTCNIHISGEPPNQLEKLSQTLPHNSNQNKENSSYMLDLPRLGNSNKNSPKNSDHHDFSNRNSNAVSFYSEVDSGIISYNHSPLSSRSPAFDDKKSETLQEDEDIDQILNNSDFSEISLQSNRVKSFMKTPLKENCSYYSSDKILTTDCNSFLLLDHEIEDVSNKHCDFVYERKIIPKFGLMPCTAYCKNCFKDIHTEISFTGSRIEIFFLKITSNVFACCEGPMWLNQKKVHICPQCHQVLAKLA</sequence>
<feature type="region of interest" description="Disordered" evidence="1">
    <location>
        <begin position="46"/>
        <end position="96"/>
    </location>
</feature>
<evidence type="ECO:0000313" key="3">
    <source>
        <dbReference type="Proteomes" id="UP001162131"/>
    </source>
</evidence>
<dbReference type="AlphaFoldDB" id="A0AAU9ILW2"/>
<evidence type="ECO:0000256" key="1">
    <source>
        <dbReference type="SAM" id="MobiDB-lite"/>
    </source>
</evidence>
<evidence type="ECO:0000313" key="2">
    <source>
        <dbReference type="EMBL" id="CAG9314746.1"/>
    </source>
</evidence>
<gene>
    <name evidence="2" type="ORF">BSTOLATCC_MIC11741</name>
</gene>
<keyword evidence="3" id="KW-1185">Reference proteome</keyword>
<feature type="region of interest" description="Disordered" evidence="1">
    <location>
        <begin position="1"/>
        <end position="21"/>
    </location>
</feature>
<dbReference type="Proteomes" id="UP001162131">
    <property type="component" value="Unassembled WGS sequence"/>
</dbReference>
<protein>
    <recommendedName>
        <fullName evidence="4">LITAF domain-containing protein</fullName>
    </recommendedName>
</protein>
<accession>A0AAU9ILW2</accession>
<reference evidence="2" key="1">
    <citation type="submission" date="2021-09" db="EMBL/GenBank/DDBJ databases">
        <authorList>
            <consortium name="AG Swart"/>
            <person name="Singh M."/>
            <person name="Singh A."/>
            <person name="Seah K."/>
            <person name="Emmerich C."/>
        </authorList>
    </citation>
    <scope>NUCLEOTIDE SEQUENCE</scope>
    <source>
        <strain evidence="2">ATCC30299</strain>
    </source>
</reference>
<dbReference type="EMBL" id="CAJZBQ010000012">
    <property type="protein sequence ID" value="CAG9314746.1"/>
    <property type="molecule type" value="Genomic_DNA"/>
</dbReference>
<proteinExistence type="predicted"/>
<comment type="caution">
    <text evidence="2">The sequence shown here is derived from an EMBL/GenBank/DDBJ whole genome shotgun (WGS) entry which is preliminary data.</text>
</comment>
<name>A0AAU9ILW2_9CILI</name>
<organism evidence="2 3">
    <name type="scientific">Blepharisma stoltei</name>
    <dbReference type="NCBI Taxonomy" id="1481888"/>
    <lineage>
        <taxon>Eukaryota</taxon>
        <taxon>Sar</taxon>
        <taxon>Alveolata</taxon>
        <taxon>Ciliophora</taxon>
        <taxon>Postciliodesmatophora</taxon>
        <taxon>Heterotrichea</taxon>
        <taxon>Heterotrichida</taxon>
        <taxon>Blepharismidae</taxon>
        <taxon>Blepharisma</taxon>
    </lineage>
</organism>
<evidence type="ECO:0008006" key="4">
    <source>
        <dbReference type="Google" id="ProtNLM"/>
    </source>
</evidence>
<feature type="compositionally biased region" description="Polar residues" evidence="1">
    <location>
        <begin position="52"/>
        <end position="71"/>
    </location>
</feature>